<sequence>MLFLLVIDFVMRISLVGSAVGTVRDWLTGLLFTNVLLAENRRTLQEMTTKTERETAITRLRISSQRTKAMQVEKQVESISVKVGREPVEEVTSFTYLGSIVTSNGDAETDVSCRTGNAVAVFRRQTTLWCNNNISTELKIRLYKTAKLPLAIQAAETWKMTVKIALQLNVFH</sequence>
<evidence type="ECO:0000256" key="1">
    <source>
        <dbReference type="SAM" id="SignalP"/>
    </source>
</evidence>
<dbReference type="OrthoDB" id="6240251at2759"/>
<reference evidence="2" key="1">
    <citation type="submission" date="2015-07" db="EMBL/GenBank/DDBJ databases">
        <title>MeaNS - Measles Nucleotide Surveillance Program.</title>
        <authorList>
            <person name="Tran T."/>
            <person name="Druce J."/>
        </authorList>
    </citation>
    <scope>NUCLEOTIDE SEQUENCE</scope>
    <source>
        <strain evidence="2">UCB-OBI-ISO-001</strain>
        <tissue evidence="2">Gonad</tissue>
    </source>
</reference>
<feature type="chain" id="PRO_5005583161" evidence="1">
    <location>
        <begin position="19"/>
        <end position="172"/>
    </location>
</feature>
<proteinExistence type="predicted"/>
<accession>A0A0L8GNE1</accession>
<dbReference type="AlphaFoldDB" id="A0A0L8GNE1"/>
<evidence type="ECO:0000313" key="2">
    <source>
        <dbReference type="EMBL" id="KOF78516.1"/>
    </source>
</evidence>
<organism evidence="2">
    <name type="scientific">Octopus bimaculoides</name>
    <name type="common">California two-spotted octopus</name>
    <dbReference type="NCBI Taxonomy" id="37653"/>
    <lineage>
        <taxon>Eukaryota</taxon>
        <taxon>Metazoa</taxon>
        <taxon>Spiralia</taxon>
        <taxon>Lophotrochozoa</taxon>
        <taxon>Mollusca</taxon>
        <taxon>Cephalopoda</taxon>
        <taxon>Coleoidea</taxon>
        <taxon>Octopodiformes</taxon>
        <taxon>Octopoda</taxon>
        <taxon>Incirrata</taxon>
        <taxon>Octopodidae</taxon>
        <taxon>Octopus</taxon>
    </lineage>
</organism>
<keyword evidence="1" id="KW-0732">Signal</keyword>
<dbReference type="STRING" id="37653.A0A0L8GNE1"/>
<name>A0A0L8GNE1_OCTBM</name>
<dbReference type="PANTHER" id="PTHR47027:SF25">
    <property type="entry name" value="REVERSE TRANSCRIPTASE DOMAIN-CONTAINING PROTEIN"/>
    <property type="match status" value="1"/>
</dbReference>
<gene>
    <name evidence="2" type="ORF">OCBIM_22030679mg</name>
</gene>
<feature type="signal peptide" evidence="1">
    <location>
        <begin position="1"/>
        <end position="18"/>
    </location>
</feature>
<protein>
    <submittedName>
        <fullName evidence="2">Uncharacterized protein</fullName>
    </submittedName>
</protein>
<dbReference type="PANTHER" id="PTHR47027">
    <property type="entry name" value="REVERSE TRANSCRIPTASE DOMAIN-CONTAINING PROTEIN"/>
    <property type="match status" value="1"/>
</dbReference>
<dbReference type="EMBL" id="KQ421059">
    <property type="protein sequence ID" value="KOF78516.1"/>
    <property type="molecule type" value="Genomic_DNA"/>
</dbReference>